<evidence type="ECO:0000259" key="5">
    <source>
        <dbReference type="Pfam" id="PF04666"/>
    </source>
</evidence>
<dbReference type="GO" id="GO:0006487">
    <property type="term" value="P:protein N-linked glycosylation"/>
    <property type="evidence" value="ECO:0007669"/>
    <property type="project" value="TreeGrafter"/>
</dbReference>
<comment type="pathway">
    <text evidence="1">Protein modification; protein glycosylation.</text>
</comment>
<dbReference type="WBParaSite" id="SBAD_0000587701-mRNA-1">
    <property type="protein sequence ID" value="SBAD_0000587701-mRNA-1"/>
    <property type="gene ID" value="SBAD_0000587701"/>
</dbReference>
<feature type="domain" description="MGAT4 conserved region" evidence="5">
    <location>
        <begin position="93"/>
        <end position="369"/>
    </location>
</feature>
<accession>A0A183IPV7</accession>
<feature type="compositionally biased region" description="Basic and acidic residues" evidence="4">
    <location>
        <begin position="52"/>
        <end position="63"/>
    </location>
</feature>
<keyword evidence="2" id="KW-0328">Glycosyltransferase</keyword>
<evidence type="ECO:0000256" key="1">
    <source>
        <dbReference type="ARBA" id="ARBA00004922"/>
    </source>
</evidence>
<name>A0A183IPV7_9BILA</name>
<dbReference type="InterPro" id="IPR056576">
    <property type="entry name" value="MGAT4_A/B/C_C"/>
</dbReference>
<dbReference type="PANTHER" id="PTHR12062:SF9">
    <property type="entry name" value="ALPHA-1,3-MANNOSYL-GLYCOPROTEIN 4-BETA-N-ACETYLGLUCOSAMINYLTRANSFERASE A, ISOFORM A"/>
    <property type="match status" value="1"/>
</dbReference>
<evidence type="ECO:0000313" key="7">
    <source>
        <dbReference type="EMBL" id="VDP07905.1"/>
    </source>
</evidence>
<organism evidence="9">
    <name type="scientific">Soboliphyme baturini</name>
    <dbReference type="NCBI Taxonomy" id="241478"/>
    <lineage>
        <taxon>Eukaryota</taxon>
        <taxon>Metazoa</taxon>
        <taxon>Ecdysozoa</taxon>
        <taxon>Nematoda</taxon>
        <taxon>Enoplea</taxon>
        <taxon>Dorylaimia</taxon>
        <taxon>Dioctophymatida</taxon>
        <taxon>Dioctophymatoidea</taxon>
        <taxon>Soboliphymatidae</taxon>
        <taxon>Soboliphyme</taxon>
    </lineage>
</organism>
<dbReference type="InterPro" id="IPR057279">
    <property type="entry name" value="MGAT4"/>
</dbReference>
<evidence type="ECO:0000256" key="3">
    <source>
        <dbReference type="ARBA" id="ARBA00022679"/>
    </source>
</evidence>
<evidence type="ECO:0000259" key="6">
    <source>
        <dbReference type="Pfam" id="PF23524"/>
    </source>
</evidence>
<dbReference type="Pfam" id="PF04666">
    <property type="entry name" value="MGAT4_cons"/>
    <property type="match status" value="1"/>
</dbReference>
<protein>
    <submittedName>
        <fullName evidence="9">Alpha-1,3-mannosyl-glycoprotein 4-beta-N-acetylglucosaminyltransferase A</fullName>
    </submittedName>
</protein>
<dbReference type="OrthoDB" id="2016523at2759"/>
<feature type="compositionally biased region" description="Polar residues" evidence="4">
    <location>
        <begin position="64"/>
        <end position="86"/>
    </location>
</feature>
<evidence type="ECO:0000256" key="4">
    <source>
        <dbReference type="SAM" id="MobiDB-lite"/>
    </source>
</evidence>
<dbReference type="GO" id="GO:0005793">
    <property type="term" value="C:endoplasmic reticulum-Golgi intermediate compartment"/>
    <property type="evidence" value="ECO:0007669"/>
    <property type="project" value="TreeGrafter"/>
</dbReference>
<feature type="region of interest" description="Disordered" evidence="4">
    <location>
        <begin position="52"/>
        <end position="86"/>
    </location>
</feature>
<dbReference type="EMBL" id="UZAM01009147">
    <property type="protein sequence ID" value="VDP07905.1"/>
    <property type="molecule type" value="Genomic_DNA"/>
</dbReference>
<dbReference type="AlphaFoldDB" id="A0A183IPV7"/>
<dbReference type="GO" id="GO:0005783">
    <property type="term" value="C:endoplasmic reticulum"/>
    <property type="evidence" value="ECO:0007669"/>
    <property type="project" value="TreeGrafter"/>
</dbReference>
<dbReference type="GO" id="GO:0005795">
    <property type="term" value="C:Golgi stack"/>
    <property type="evidence" value="ECO:0007669"/>
    <property type="project" value="TreeGrafter"/>
</dbReference>
<dbReference type="Proteomes" id="UP000270296">
    <property type="component" value="Unassembled WGS sequence"/>
</dbReference>
<sequence>MISNDSLRAIHVSLYRLKNLEGKNDEIFAELRNQMEHVQYITNGHLSHLRFDNHSRSNNDLDSKNSLPGNPHRNSSSLSNTRSDQMSNVSDLTVPSIFLHFARLLEDPDLLQPAVLMSRNRRCRLVIGVPTVKRAKRSYLVTTLRSLIDNLQDDEKEQVVIVVLIAEPGVTKFVLQMMKILRKEFDDPIAKGMLEVLVPPKSYYPNLDEIPTTFNDNMKRMRWRTKQNLDYIYLMMYCQKRASFYLQLEDDVVTRNFYFSRIFEFVQANEQTPWFMLQFSSLGFIGRFFRATSLPKLIEFLILFYREKPCDWLLDHFMYVLYCNPEKSAKQCETVKKRHGLVHKPSLFQHIGTYSSLKGKTQFLKDRDFVGMQDYVSHTNPAANVSTSLTGHGSHTLSKAYDGKSFFWALPPQANDWIRFELTPPVQIRRLEFRSGNPEYQRDLFHDATVEIAEAGGVEAVTQENFTTLGWFSTSGSFYAAVNSPSLIRTVRIVFHSNSSSWLLLSEVWIVTFGS</sequence>
<reference evidence="9" key="1">
    <citation type="submission" date="2016-06" db="UniProtKB">
        <authorList>
            <consortium name="WormBaseParasite"/>
        </authorList>
    </citation>
    <scope>IDENTIFICATION</scope>
</reference>
<dbReference type="Pfam" id="PF23524">
    <property type="entry name" value="MGAT4A_C"/>
    <property type="match status" value="1"/>
</dbReference>
<keyword evidence="3" id="KW-0808">Transferase</keyword>
<dbReference type="InterPro" id="IPR006759">
    <property type="entry name" value="Glyco_transf_54"/>
</dbReference>
<evidence type="ECO:0000313" key="8">
    <source>
        <dbReference type="Proteomes" id="UP000270296"/>
    </source>
</evidence>
<dbReference type="GO" id="GO:0008375">
    <property type="term" value="F:acetylglucosaminyltransferase activity"/>
    <property type="evidence" value="ECO:0007669"/>
    <property type="project" value="TreeGrafter"/>
</dbReference>
<evidence type="ECO:0000256" key="2">
    <source>
        <dbReference type="ARBA" id="ARBA00022676"/>
    </source>
</evidence>
<gene>
    <name evidence="7" type="ORF">SBAD_LOCUS5654</name>
</gene>
<feature type="domain" description="MGAT4 A/B/C C-terminal" evidence="6">
    <location>
        <begin position="383"/>
        <end position="507"/>
    </location>
</feature>
<proteinExistence type="predicted"/>
<evidence type="ECO:0000313" key="9">
    <source>
        <dbReference type="WBParaSite" id="SBAD_0000587701-mRNA-1"/>
    </source>
</evidence>
<reference evidence="7 8" key="2">
    <citation type="submission" date="2018-11" db="EMBL/GenBank/DDBJ databases">
        <authorList>
            <consortium name="Pathogen Informatics"/>
        </authorList>
    </citation>
    <scope>NUCLEOTIDE SEQUENCE [LARGE SCALE GENOMIC DNA]</scope>
</reference>
<dbReference type="PANTHER" id="PTHR12062">
    <property type="entry name" value="N-ACETYLGLUCOSAMINYLTRANSFERASE VI"/>
    <property type="match status" value="1"/>
</dbReference>
<keyword evidence="8" id="KW-1185">Reference proteome</keyword>
<dbReference type="Gene3D" id="2.60.120.260">
    <property type="entry name" value="Galactose-binding domain-like"/>
    <property type="match status" value="1"/>
</dbReference>